<dbReference type="SUPFAM" id="SSF52540">
    <property type="entry name" value="P-loop containing nucleoside triphosphate hydrolases"/>
    <property type="match status" value="1"/>
</dbReference>
<dbReference type="InterPro" id="IPR016197">
    <property type="entry name" value="Chromo-like_dom_sf"/>
</dbReference>
<dbReference type="PROSITE" id="PS50013">
    <property type="entry name" value="CHROMO_2"/>
    <property type="match status" value="1"/>
</dbReference>
<dbReference type="Pfam" id="PF00176">
    <property type="entry name" value="SNF2-rel_dom"/>
    <property type="match status" value="1"/>
</dbReference>
<dbReference type="SMART" id="SM00298">
    <property type="entry name" value="CHROMO"/>
    <property type="match status" value="1"/>
</dbReference>
<feature type="compositionally biased region" description="Basic and acidic residues" evidence="5">
    <location>
        <begin position="366"/>
        <end position="377"/>
    </location>
</feature>
<evidence type="ECO:0008006" key="10">
    <source>
        <dbReference type="Google" id="ProtNLM"/>
    </source>
</evidence>
<keyword evidence="2" id="KW-0547">Nucleotide-binding</keyword>
<feature type="non-terminal residue" evidence="8">
    <location>
        <position position="1"/>
    </location>
</feature>
<proteinExistence type="predicted"/>
<dbReference type="AlphaFoldDB" id="A0A7J6SJY5"/>
<dbReference type="InterPro" id="IPR000330">
    <property type="entry name" value="SNF2_N"/>
</dbReference>
<dbReference type="GO" id="GO:0000785">
    <property type="term" value="C:chromatin"/>
    <property type="evidence" value="ECO:0007669"/>
    <property type="project" value="TreeGrafter"/>
</dbReference>
<feature type="region of interest" description="Disordered" evidence="5">
    <location>
        <begin position="323"/>
        <end position="575"/>
    </location>
</feature>
<dbReference type="GO" id="GO:0140658">
    <property type="term" value="F:ATP-dependent chromatin remodeler activity"/>
    <property type="evidence" value="ECO:0007669"/>
    <property type="project" value="TreeGrafter"/>
</dbReference>
<keyword evidence="3" id="KW-0067">ATP-binding</keyword>
<protein>
    <recommendedName>
        <fullName evidence="10">Choline dehydrogenase 7</fullName>
    </recommendedName>
</protein>
<dbReference type="GO" id="GO:0005634">
    <property type="term" value="C:nucleus"/>
    <property type="evidence" value="ECO:0007669"/>
    <property type="project" value="UniProtKB-SubCell"/>
</dbReference>
<dbReference type="SMART" id="SM00487">
    <property type="entry name" value="DEXDc"/>
    <property type="match status" value="1"/>
</dbReference>
<dbReference type="GO" id="GO:0005524">
    <property type="term" value="F:ATP binding"/>
    <property type="evidence" value="ECO:0007669"/>
    <property type="project" value="UniProtKB-KW"/>
</dbReference>
<dbReference type="PANTHER" id="PTHR45623">
    <property type="entry name" value="CHROMODOMAIN-HELICASE-DNA-BINDING PROTEIN 3-RELATED-RELATED"/>
    <property type="match status" value="1"/>
</dbReference>
<evidence type="ECO:0000313" key="8">
    <source>
        <dbReference type="EMBL" id="KAF4732616.1"/>
    </source>
</evidence>
<evidence type="ECO:0000259" key="6">
    <source>
        <dbReference type="PROSITE" id="PS50013"/>
    </source>
</evidence>
<feature type="compositionally biased region" description="Basic and acidic residues" evidence="5">
    <location>
        <begin position="478"/>
        <end position="495"/>
    </location>
</feature>
<feature type="compositionally biased region" description="Acidic residues" evidence="5">
    <location>
        <begin position="497"/>
        <end position="507"/>
    </location>
</feature>
<evidence type="ECO:0000256" key="4">
    <source>
        <dbReference type="ARBA" id="ARBA00023242"/>
    </source>
</evidence>
<organism evidence="8 9">
    <name type="scientific">Perkinsus olseni</name>
    <name type="common">Perkinsus atlanticus</name>
    <dbReference type="NCBI Taxonomy" id="32597"/>
    <lineage>
        <taxon>Eukaryota</taxon>
        <taxon>Sar</taxon>
        <taxon>Alveolata</taxon>
        <taxon>Perkinsozoa</taxon>
        <taxon>Perkinsea</taxon>
        <taxon>Perkinsida</taxon>
        <taxon>Perkinsidae</taxon>
        <taxon>Perkinsus</taxon>
    </lineage>
</organism>
<dbReference type="EMBL" id="JABANO010017935">
    <property type="protein sequence ID" value="KAF4732616.1"/>
    <property type="molecule type" value="Genomic_DNA"/>
</dbReference>
<feature type="compositionally biased region" description="Basic and acidic residues" evidence="5">
    <location>
        <begin position="323"/>
        <end position="356"/>
    </location>
</feature>
<comment type="subcellular location">
    <subcellularLocation>
        <location evidence="1">Nucleus</location>
    </subcellularLocation>
</comment>
<feature type="domain" description="Helicase ATP-binding" evidence="7">
    <location>
        <begin position="633"/>
        <end position="799"/>
    </location>
</feature>
<evidence type="ECO:0000256" key="2">
    <source>
        <dbReference type="ARBA" id="ARBA00022741"/>
    </source>
</evidence>
<dbReference type="Pfam" id="PF00385">
    <property type="entry name" value="Chromo"/>
    <property type="match status" value="1"/>
</dbReference>
<dbReference type="InterPro" id="IPR027417">
    <property type="entry name" value="P-loop_NTPase"/>
</dbReference>
<evidence type="ECO:0000256" key="1">
    <source>
        <dbReference type="ARBA" id="ARBA00004123"/>
    </source>
</evidence>
<sequence>VEMGMLKALFDKLYREWAALSRVPGGVEGKKAELEARGEKGKGISTIPRNLHWQWSDGVQPDPEEVLKDFTFERLLNLDGPCRMYCVKWRGLGYDEATWELEEDLQTKQARAAITNYHKFSRVPDYIDGPQNGPAATMESATPQLVKEVEAWTRTAADNLVYEGHDHEIHFREMPPQLIERLPPLTRYIWPKTEAVLKPLKPGEHHLKALEHQKKMEERMQAEKRKAAQAQVEAIKNMGLTRTPWMTLFNQLSNNRQHLASVIHSFRNRQDNRVTVIPIPFAADTLLDVFGPQNMVDMVLRWRDLLYRCHRYTEIPPLHKQEVEEEKKAAAEVKTEPAEDQQDKQAETVQKERAEGGGEEEDHAEETERTAPGTEREELVEESTGEAEADVGEEKEGQCDGGAENPEPAKLDGREPERAEADEDKVEGTEGVGGEAERTEGGTEKETEVAESEPAHGPVEEPGAHREEATVEESTSELPKEEDVHMQVAEEKVAEAEGVDGEAPETEGADKTDKESSSPETPDSMPSSTSADDDKKESPTSEEEPTAENGVKEEGKERRGSESKEEEESEEPPGAATMIAQSMIAQRFSDYEAPPPVQPAADGSSGRKYQAPPKFRGGQRLFPYQLEGLNWLVECWEQGRNPILADEMGLGKTITTIAFLNFLYTVEKVKGPFLVVAPLSTLGHWKKVADQWTDMNCLYYHDEGGREGRSELRDSEFYHFALDYQVLNGKRYPEQPDPCPLRKSTYFKFNILLTSYELIMTDQEYLAPIPWQYVVIDEAHRLRNREAKTLQVMESLSCR</sequence>
<dbReference type="GO" id="GO:0003677">
    <property type="term" value="F:DNA binding"/>
    <property type="evidence" value="ECO:0007669"/>
    <property type="project" value="TreeGrafter"/>
</dbReference>
<dbReference type="InterPro" id="IPR014001">
    <property type="entry name" value="Helicase_ATP-bd"/>
</dbReference>
<name>A0A7J6SJY5_PEROL</name>
<keyword evidence="9" id="KW-1185">Reference proteome</keyword>
<evidence type="ECO:0000259" key="7">
    <source>
        <dbReference type="PROSITE" id="PS51192"/>
    </source>
</evidence>
<dbReference type="Gene3D" id="3.40.50.10810">
    <property type="entry name" value="Tandem AAA-ATPase domain"/>
    <property type="match status" value="1"/>
</dbReference>
<evidence type="ECO:0000256" key="3">
    <source>
        <dbReference type="ARBA" id="ARBA00022840"/>
    </source>
</evidence>
<dbReference type="InterPro" id="IPR038718">
    <property type="entry name" value="SNF2-like_sf"/>
</dbReference>
<evidence type="ECO:0000313" key="9">
    <source>
        <dbReference type="Proteomes" id="UP000553632"/>
    </source>
</evidence>
<feature type="compositionally biased region" description="Basic and acidic residues" evidence="5">
    <location>
        <begin position="435"/>
        <end position="448"/>
    </location>
</feature>
<gene>
    <name evidence="8" type="ORF">FOZ63_028080</name>
</gene>
<feature type="compositionally biased region" description="Polar residues" evidence="5">
    <location>
        <begin position="518"/>
        <end position="530"/>
    </location>
</feature>
<feature type="compositionally biased region" description="Basic and acidic residues" evidence="5">
    <location>
        <begin position="508"/>
        <end position="517"/>
    </location>
</feature>
<accession>A0A7J6SJY5</accession>
<feature type="domain" description="Chromo" evidence="6">
    <location>
        <begin position="70"/>
        <end position="119"/>
    </location>
</feature>
<evidence type="ECO:0000256" key="5">
    <source>
        <dbReference type="SAM" id="MobiDB-lite"/>
    </source>
</evidence>
<dbReference type="GO" id="GO:0003682">
    <property type="term" value="F:chromatin binding"/>
    <property type="evidence" value="ECO:0007669"/>
    <property type="project" value="TreeGrafter"/>
</dbReference>
<feature type="compositionally biased region" description="Basic and acidic residues" evidence="5">
    <location>
        <begin position="550"/>
        <end position="563"/>
    </location>
</feature>
<comment type="caution">
    <text evidence="8">The sequence shown here is derived from an EMBL/GenBank/DDBJ whole genome shotgun (WGS) entry which is preliminary data.</text>
</comment>
<feature type="region of interest" description="Disordered" evidence="5">
    <location>
        <begin position="592"/>
        <end position="614"/>
    </location>
</feature>
<dbReference type="Proteomes" id="UP000553632">
    <property type="component" value="Unassembled WGS sequence"/>
</dbReference>
<dbReference type="InterPro" id="IPR023780">
    <property type="entry name" value="Chromo_domain"/>
</dbReference>
<dbReference type="SUPFAM" id="SSF54160">
    <property type="entry name" value="Chromo domain-like"/>
    <property type="match status" value="1"/>
</dbReference>
<dbReference type="InterPro" id="IPR000953">
    <property type="entry name" value="Chromo/chromo_shadow_dom"/>
</dbReference>
<dbReference type="GO" id="GO:0016887">
    <property type="term" value="F:ATP hydrolysis activity"/>
    <property type="evidence" value="ECO:0007669"/>
    <property type="project" value="TreeGrafter"/>
</dbReference>
<dbReference type="GO" id="GO:0042393">
    <property type="term" value="F:histone binding"/>
    <property type="evidence" value="ECO:0007669"/>
    <property type="project" value="TreeGrafter"/>
</dbReference>
<feature type="compositionally biased region" description="Basic and acidic residues" evidence="5">
    <location>
        <begin position="407"/>
        <end position="419"/>
    </location>
</feature>
<feature type="compositionally biased region" description="Basic and acidic residues" evidence="5">
    <location>
        <begin position="458"/>
        <end position="469"/>
    </location>
</feature>
<dbReference type="PROSITE" id="PS51192">
    <property type="entry name" value="HELICASE_ATP_BIND_1"/>
    <property type="match status" value="1"/>
</dbReference>
<dbReference type="Gene3D" id="2.40.50.40">
    <property type="match status" value="1"/>
</dbReference>
<feature type="compositionally biased region" description="Acidic residues" evidence="5">
    <location>
        <begin position="378"/>
        <end position="391"/>
    </location>
</feature>
<dbReference type="OMA" id="DTHREIQ"/>
<reference evidence="8 9" key="1">
    <citation type="submission" date="2020-04" db="EMBL/GenBank/DDBJ databases">
        <title>Perkinsus olseni comparative genomics.</title>
        <authorList>
            <person name="Bogema D.R."/>
        </authorList>
    </citation>
    <scope>NUCLEOTIDE SEQUENCE [LARGE SCALE GENOMIC DNA]</scope>
    <source>
        <strain evidence="8 9">ATCC PRA-207</strain>
    </source>
</reference>
<keyword evidence="4" id="KW-0539">Nucleus</keyword>